<keyword evidence="6" id="KW-0032">Aminotransferase</keyword>
<dbReference type="InterPro" id="IPR015424">
    <property type="entry name" value="PyrdxlP-dep_Trfase"/>
</dbReference>
<proteinExistence type="inferred from homology"/>
<dbReference type="InterPro" id="IPR050087">
    <property type="entry name" value="AON_synthase_class-II"/>
</dbReference>
<dbReference type="InterPro" id="IPR001917">
    <property type="entry name" value="Aminotrans_II_pyridoxalP_BS"/>
</dbReference>
<comment type="caution">
    <text evidence="6">The sequence shown here is derived from an EMBL/GenBank/DDBJ whole genome shotgun (WGS) entry which is preliminary data.</text>
</comment>
<evidence type="ECO:0000256" key="4">
    <source>
        <dbReference type="RuleBase" id="RU003693"/>
    </source>
</evidence>
<dbReference type="NCBIfam" id="NF047599">
    <property type="entry name" value="SerpalmtaseBetaP"/>
    <property type="match status" value="1"/>
</dbReference>
<evidence type="ECO:0000313" key="7">
    <source>
        <dbReference type="Proteomes" id="UP001589865"/>
    </source>
</evidence>
<protein>
    <submittedName>
        <fullName evidence="6">Aminotransferase class I/II-fold pyridoxal phosphate-dependent enzyme</fullName>
    </submittedName>
</protein>
<evidence type="ECO:0000259" key="5">
    <source>
        <dbReference type="Pfam" id="PF00155"/>
    </source>
</evidence>
<keyword evidence="3 4" id="KW-0663">Pyridoxal phosphate</keyword>
<dbReference type="Pfam" id="PF00155">
    <property type="entry name" value="Aminotran_1_2"/>
    <property type="match status" value="1"/>
</dbReference>
<evidence type="ECO:0000256" key="2">
    <source>
        <dbReference type="ARBA" id="ARBA00022679"/>
    </source>
</evidence>
<dbReference type="InterPro" id="IPR015422">
    <property type="entry name" value="PyrdxlP-dep_Trfase_small"/>
</dbReference>
<dbReference type="GO" id="GO:0008483">
    <property type="term" value="F:transaminase activity"/>
    <property type="evidence" value="ECO:0007669"/>
    <property type="project" value="UniProtKB-KW"/>
</dbReference>
<gene>
    <name evidence="6" type="ORF">ACFFGY_07235</name>
</gene>
<dbReference type="SUPFAM" id="SSF53383">
    <property type="entry name" value="PLP-dependent transferases"/>
    <property type="match status" value="1"/>
</dbReference>
<dbReference type="PANTHER" id="PTHR13693:SF3">
    <property type="entry name" value="LD36009P"/>
    <property type="match status" value="1"/>
</dbReference>
<evidence type="ECO:0000313" key="6">
    <source>
        <dbReference type="EMBL" id="MFC0408039.1"/>
    </source>
</evidence>
<comment type="cofactor">
    <cofactor evidence="1 4">
        <name>pyridoxal 5'-phosphate</name>
        <dbReference type="ChEBI" id="CHEBI:597326"/>
    </cofactor>
</comment>
<comment type="similarity">
    <text evidence="4">Belongs to the class-II pyridoxal-phosphate-dependent aminotransferase family.</text>
</comment>
<accession>A0ABV6JQP7</accession>
<dbReference type="PROSITE" id="PS00599">
    <property type="entry name" value="AA_TRANSFER_CLASS_2"/>
    <property type="match status" value="1"/>
</dbReference>
<dbReference type="RefSeq" id="WP_377043776.1">
    <property type="nucleotide sequence ID" value="NZ_JBHLUN010000005.1"/>
</dbReference>
<dbReference type="PANTHER" id="PTHR13693">
    <property type="entry name" value="CLASS II AMINOTRANSFERASE/8-AMINO-7-OXONONANOATE SYNTHASE"/>
    <property type="match status" value="1"/>
</dbReference>
<evidence type="ECO:0000256" key="1">
    <source>
        <dbReference type="ARBA" id="ARBA00001933"/>
    </source>
</evidence>
<name>A0ABV6JQP7_9PROT</name>
<keyword evidence="2" id="KW-0808">Transferase</keyword>
<keyword evidence="7" id="KW-1185">Reference proteome</keyword>
<sequence>MSILDKFRPLRAAYDSVRLAGHDPFAVRFERVLSPTEGVLQGRTVLLLGTNNYLGLTFDQNCIQAAVDASLQTGTGTTGSRIANGTYGGHSKLEAEIARFTGKRAAMLFTTGYQANLGILSTLVDRDDHLILDADSHASIYDGARLGSAQVTRFRHNDPEDLARRLRLLNNKPGHKLIVVEGIYSMLGDVAPLREIAAVKREMGATLLVDEAHSLGVLGSRGRGLAEEVGVEADADFVVGTFSKSLGAIGGFCSSDLEGFEDLRVACRPYMFTASLPPAITASVTEAIHQLETRPELRAALNRNGRHLYEGLSAAGFALGPTPSPIVAVRLPDTAQAVACWNELLREGLYVNLALPPATPKGEALLRMSVSAAHTPEQIQRAIEVVTCVGYRLGALGLPAAAE</sequence>
<dbReference type="InterPro" id="IPR015421">
    <property type="entry name" value="PyrdxlP-dep_Trfase_major"/>
</dbReference>
<evidence type="ECO:0000256" key="3">
    <source>
        <dbReference type="ARBA" id="ARBA00022898"/>
    </source>
</evidence>
<dbReference type="Proteomes" id="UP001589865">
    <property type="component" value="Unassembled WGS sequence"/>
</dbReference>
<feature type="domain" description="Aminotransferase class I/classII large" evidence="5">
    <location>
        <begin position="44"/>
        <end position="385"/>
    </location>
</feature>
<dbReference type="Gene3D" id="3.40.640.10">
    <property type="entry name" value="Type I PLP-dependent aspartate aminotransferase-like (Major domain)"/>
    <property type="match status" value="1"/>
</dbReference>
<organism evidence="6 7">
    <name type="scientific">Roseomonas elaeocarpi</name>
    <dbReference type="NCBI Taxonomy" id="907779"/>
    <lineage>
        <taxon>Bacteria</taxon>
        <taxon>Pseudomonadati</taxon>
        <taxon>Pseudomonadota</taxon>
        <taxon>Alphaproteobacteria</taxon>
        <taxon>Acetobacterales</taxon>
        <taxon>Roseomonadaceae</taxon>
        <taxon>Roseomonas</taxon>
    </lineage>
</organism>
<reference evidence="6 7" key="1">
    <citation type="submission" date="2024-09" db="EMBL/GenBank/DDBJ databases">
        <authorList>
            <person name="Sun Q."/>
            <person name="Mori K."/>
        </authorList>
    </citation>
    <scope>NUCLEOTIDE SEQUENCE [LARGE SCALE GENOMIC DNA]</scope>
    <source>
        <strain evidence="6 7">TBRC 5777</strain>
    </source>
</reference>
<dbReference type="EMBL" id="JBHLUN010000005">
    <property type="protein sequence ID" value="MFC0408039.1"/>
    <property type="molecule type" value="Genomic_DNA"/>
</dbReference>
<dbReference type="Gene3D" id="3.90.1150.10">
    <property type="entry name" value="Aspartate Aminotransferase, domain 1"/>
    <property type="match status" value="1"/>
</dbReference>
<dbReference type="InterPro" id="IPR004839">
    <property type="entry name" value="Aminotransferase_I/II_large"/>
</dbReference>